<dbReference type="GO" id="GO:0005524">
    <property type="term" value="F:ATP binding"/>
    <property type="evidence" value="ECO:0007669"/>
    <property type="project" value="UniProtKB-KW"/>
</dbReference>
<dbReference type="SUPFAM" id="SSF56112">
    <property type="entry name" value="Protein kinase-like (PK-like)"/>
    <property type="match status" value="1"/>
</dbReference>
<comment type="catalytic activity">
    <reaction evidence="7">
        <text>L-threonyl-[protein] + ATP = O-phospho-L-threonyl-[protein] + ADP + H(+)</text>
        <dbReference type="Rhea" id="RHEA:46608"/>
        <dbReference type="Rhea" id="RHEA-COMP:11060"/>
        <dbReference type="Rhea" id="RHEA-COMP:11605"/>
        <dbReference type="ChEBI" id="CHEBI:15378"/>
        <dbReference type="ChEBI" id="CHEBI:30013"/>
        <dbReference type="ChEBI" id="CHEBI:30616"/>
        <dbReference type="ChEBI" id="CHEBI:61977"/>
        <dbReference type="ChEBI" id="CHEBI:456216"/>
        <dbReference type="EC" id="2.7.11.1"/>
    </reaction>
</comment>
<feature type="domain" description="Protein kinase" evidence="9">
    <location>
        <begin position="1"/>
        <end position="121"/>
    </location>
</feature>
<keyword evidence="4" id="KW-0547">Nucleotide-binding</keyword>
<dbReference type="InterPro" id="IPR051334">
    <property type="entry name" value="SRPK"/>
</dbReference>
<evidence type="ECO:0000313" key="10">
    <source>
        <dbReference type="EMBL" id="KAL0379080.1"/>
    </source>
</evidence>
<dbReference type="Gene3D" id="1.10.510.10">
    <property type="entry name" value="Transferase(Phosphotransferase) domain 1"/>
    <property type="match status" value="1"/>
</dbReference>
<comment type="catalytic activity">
    <reaction evidence="8">
        <text>L-seryl-[protein] + ATP = O-phospho-L-seryl-[protein] + ADP + H(+)</text>
        <dbReference type="Rhea" id="RHEA:17989"/>
        <dbReference type="Rhea" id="RHEA-COMP:9863"/>
        <dbReference type="Rhea" id="RHEA-COMP:11604"/>
        <dbReference type="ChEBI" id="CHEBI:15378"/>
        <dbReference type="ChEBI" id="CHEBI:29999"/>
        <dbReference type="ChEBI" id="CHEBI:30616"/>
        <dbReference type="ChEBI" id="CHEBI:83421"/>
        <dbReference type="ChEBI" id="CHEBI:456216"/>
        <dbReference type="EC" id="2.7.11.1"/>
    </reaction>
</comment>
<evidence type="ECO:0000256" key="5">
    <source>
        <dbReference type="ARBA" id="ARBA00022777"/>
    </source>
</evidence>
<keyword evidence="6" id="KW-0067">ATP-binding</keyword>
<evidence type="ECO:0000256" key="7">
    <source>
        <dbReference type="ARBA" id="ARBA00047899"/>
    </source>
</evidence>
<dbReference type="GO" id="GO:0000245">
    <property type="term" value="P:spliceosomal complex assembly"/>
    <property type="evidence" value="ECO:0007669"/>
    <property type="project" value="TreeGrafter"/>
</dbReference>
<accession>A0AAW2RFE7</accession>
<evidence type="ECO:0000256" key="3">
    <source>
        <dbReference type="ARBA" id="ARBA00022679"/>
    </source>
</evidence>
<evidence type="ECO:0000256" key="8">
    <source>
        <dbReference type="ARBA" id="ARBA00048679"/>
    </source>
</evidence>
<dbReference type="EC" id="2.7.11.1" evidence="1"/>
<keyword evidence="3" id="KW-0808">Transferase</keyword>
<reference evidence="10" key="2">
    <citation type="journal article" date="2024" name="Plant">
        <title>Genomic evolution and insights into agronomic trait innovations of Sesamum species.</title>
        <authorList>
            <person name="Miao H."/>
            <person name="Wang L."/>
            <person name="Qu L."/>
            <person name="Liu H."/>
            <person name="Sun Y."/>
            <person name="Le M."/>
            <person name="Wang Q."/>
            <person name="Wei S."/>
            <person name="Zheng Y."/>
            <person name="Lin W."/>
            <person name="Duan Y."/>
            <person name="Cao H."/>
            <person name="Xiong S."/>
            <person name="Wang X."/>
            <person name="Wei L."/>
            <person name="Li C."/>
            <person name="Ma Q."/>
            <person name="Ju M."/>
            <person name="Zhao R."/>
            <person name="Li G."/>
            <person name="Mu C."/>
            <person name="Tian Q."/>
            <person name="Mei H."/>
            <person name="Zhang T."/>
            <person name="Gao T."/>
            <person name="Zhang H."/>
        </authorList>
    </citation>
    <scope>NUCLEOTIDE SEQUENCE</scope>
    <source>
        <strain evidence="10">G02</strain>
    </source>
</reference>
<dbReference type="AlphaFoldDB" id="A0AAW2RFE7"/>
<organism evidence="10">
    <name type="scientific">Sesamum radiatum</name>
    <name type="common">Black benniseed</name>
    <dbReference type="NCBI Taxonomy" id="300843"/>
    <lineage>
        <taxon>Eukaryota</taxon>
        <taxon>Viridiplantae</taxon>
        <taxon>Streptophyta</taxon>
        <taxon>Embryophyta</taxon>
        <taxon>Tracheophyta</taxon>
        <taxon>Spermatophyta</taxon>
        <taxon>Magnoliopsida</taxon>
        <taxon>eudicotyledons</taxon>
        <taxon>Gunneridae</taxon>
        <taxon>Pentapetalae</taxon>
        <taxon>asterids</taxon>
        <taxon>lamiids</taxon>
        <taxon>Lamiales</taxon>
        <taxon>Pedaliaceae</taxon>
        <taxon>Sesamum</taxon>
    </lineage>
</organism>
<dbReference type="GO" id="GO:0004674">
    <property type="term" value="F:protein serine/threonine kinase activity"/>
    <property type="evidence" value="ECO:0007669"/>
    <property type="project" value="UniProtKB-KW"/>
</dbReference>
<keyword evidence="5 10" id="KW-0418">Kinase</keyword>
<evidence type="ECO:0000256" key="4">
    <source>
        <dbReference type="ARBA" id="ARBA00022741"/>
    </source>
</evidence>
<sequence length="129" mass="14889">MWSFACTAFELATGEMMFAPKNGQGFSEDEDHLALMMELLGKMPRKVATGGARSKDYFDRYGDLKRIRRLKYGTLDRLLVDKYKFSDADARDFAGFLRPIFDFEPEKRPTAKQCYNTHGSILLIRRMVS</sequence>
<dbReference type="InterPro" id="IPR000719">
    <property type="entry name" value="Prot_kinase_dom"/>
</dbReference>
<proteinExistence type="predicted"/>
<dbReference type="PANTHER" id="PTHR47634:SF5">
    <property type="entry name" value="OS09G0552300 PROTEIN"/>
    <property type="match status" value="1"/>
</dbReference>
<evidence type="ECO:0000256" key="2">
    <source>
        <dbReference type="ARBA" id="ARBA00022527"/>
    </source>
</evidence>
<evidence type="ECO:0000259" key="9">
    <source>
        <dbReference type="PROSITE" id="PS50011"/>
    </source>
</evidence>
<protein>
    <recommendedName>
        <fullName evidence="1">non-specific serine/threonine protein kinase</fullName>
        <ecNumber evidence="1">2.7.11.1</ecNumber>
    </recommendedName>
</protein>
<evidence type="ECO:0000256" key="1">
    <source>
        <dbReference type="ARBA" id="ARBA00012513"/>
    </source>
</evidence>
<keyword evidence="2" id="KW-0723">Serine/threonine-protein kinase</keyword>
<comment type="caution">
    <text evidence="10">The sequence shown here is derived from an EMBL/GenBank/DDBJ whole genome shotgun (WGS) entry which is preliminary data.</text>
</comment>
<evidence type="ECO:0000256" key="6">
    <source>
        <dbReference type="ARBA" id="ARBA00022840"/>
    </source>
</evidence>
<dbReference type="EMBL" id="JACGWJ010000013">
    <property type="protein sequence ID" value="KAL0379080.1"/>
    <property type="molecule type" value="Genomic_DNA"/>
</dbReference>
<reference evidence="10" key="1">
    <citation type="submission" date="2020-06" db="EMBL/GenBank/DDBJ databases">
        <authorList>
            <person name="Li T."/>
            <person name="Hu X."/>
            <person name="Zhang T."/>
            <person name="Song X."/>
            <person name="Zhang H."/>
            <person name="Dai N."/>
            <person name="Sheng W."/>
            <person name="Hou X."/>
            <person name="Wei L."/>
        </authorList>
    </citation>
    <scope>NUCLEOTIDE SEQUENCE</scope>
    <source>
        <strain evidence="10">G02</strain>
        <tissue evidence="10">Leaf</tissue>
    </source>
</reference>
<dbReference type="GO" id="GO:0050684">
    <property type="term" value="P:regulation of mRNA processing"/>
    <property type="evidence" value="ECO:0007669"/>
    <property type="project" value="TreeGrafter"/>
</dbReference>
<dbReference type="PANTHER" id="PTHR47634">
    <property type="entry name" value="PROTEIN KINASE DOMAIN-CONTAINING PROTEIN-RELATED"/>
    <property type="match status" value="1"/>
</dbReference>
<dbReference type="PROSITE" id="PS50011">
    <property type="entry name" value="PROTEIN_KINASE_DOM"/>
    <property type="match status" value="1"/>
</dbReference>
<dbReference type="InterPro" id="IPR011009">
    <property type="entry name" value="Kinase-like_dom_sf"/>
</dbReference>
<name>A0AAW2RFE7_SESRA</name>
<gene>
    <name evidence="10" type="ORF">Sradi_3213500</name>
</gene>